<proteinExistence type="predicted"/>
<dbReference type="RefSeq" id="WP_379792476.1">
    <property type="nucleotide sequence ID" value="NZ_JBHSQB010000009.1"/>
</dbReference>
<name>A0ABW1PQ41_9FLAO</name>
<organism evidence="1 2">
    <name type="scientific">Flavobacterium qiangtangense</name>
    <dbReference type="NCBI Taxonomy" id="1442595"/>
    <lineage>
        <taxon>Bacteria</taxon>
        <taxon>Pseudomonadati</taxon>
        <taxon>Bacteroidota</taxon>
        <taxon>Flavobacteriia</taxon>
        <taxon>Flavobacteriales</taxon>
        <taxon>Flavobacteriaceae</taxon>
        <taxon>Flavobacterium</taxon>
    </lineage>
</organism>
<evidence type="ECO:0000313" key="2">
    <source>
        <dbReference type="Proteomes" id="UP001596287"/>
    </source>
</evidence>
<dbReference type="Proteomes" id="UP001596287">
    <property type="component" value="Unassembled WGS sequence"/>
</dbReference>
<sequence length="244" mass="28059">MKEKILFALFLFSTQLCISQTQKLLSGVVKTDDFPLKGIEIINQTTQNVAVSDDYGRFSILATEKDKILFYGIDYYQKTISVNSQSFAEKFVVLLSKKPIEIDEVIVEKQENPWSSDYMSKIMDKQYVDDLQTSPKNTLVYDGQTMGVDFVKVGQLVSKLFKKKDKKTVEKNSTFTEFSTNNFNQKFFAETLKIPEDEMFLFLEFCEADPKSAAIPTQNNNLATLDFLFAKNEEFKKIRDAKKP</sequence>
<protein>
    <submittedName>
        <fullName evidence="1">Carboxypeptidase-like regulatory domain-containing protein</fullName>
    </submittedName>
</protein>
<dbReference type="SUPFAM" id="SSF49464">
    <property type="entry name" value="Carboxypeptidase regulatory domain-like"/>
    <property type="match status" value="1"/>
</dbReference>
<dbReference type="Pfam" id="PF13715">
    <property type="entry name" value="CarbopepD_reg_2"/>
    <property type="match status" value="1"/>
</dbReference>
<comment type="caution">
    <text evidence="1">The sequence shown here is derived from an EMBL/GenBank/DDBJ whole genome shotgun (WGS) entry which is preliminary data.</text>
</comment>
<dbReference type="EMBL" id="JBHSQB010000009">
    <property type="protein sequence ID" value="MFC6097515.1"/>
    <property type="molecule type" value="Genomic_DNA"/>
</dbReference>
<reference evidence="2" key="1">
    <citation type="journal article" date="2019" name="Int. J. Syst. Evol. Microbiol.">
        <title>The Global Catalogue of Microorganisms (GCM) 10K type strain sequencing project: providing services to taxonomists for standard genome sequencing and annotation.</title>
        <authorList>
            <consortium name="The Broad Institute Genomics Platform"/>
            <consortium name="The Broad Institute Genome Sequencing Center for Infectious Disease"/>
            <person name="Wu L."/>
            <person name="Ma J."/>
        </authorList>
    </citation>
    <scope>NUCLEOTIDE SEQUENCE [LARGE SCALE GENOMIC DNA]</scope>
    <source>
        <strain evidence="2">CCUG 49679</strain>
    </source>
</reference>
<evidence type="ECO:0000313" key="1">
    <source>
        <dbReference type="EMBL" id="MFC6097515.1"/>
    </source>
</evidence>
<accession>A0ABW1PQ41</accession>
<gene>
    <name evidence="1" type="ORF">ACFPVY_12740</name>
</gene>
<dbReference type="InterPro" id="IPR008969">
    <property type="entry name" value="CarboxyPept-like_regulatory"/>
</dbReference>
<keyword evidence="2" id="KW-1185">Reference proteome</keyword>